<feature type="coiled-coil region" evidence="1">
    <location>
        <begin position="12"/>
        <end position="53"/>
    </location>
</feature>
<dbReference type="SUPFAM" id="SSF161008">
    <property type="entry name" value="Viral glycoprotein ectodomain-like"/>
    <property type="match status" value="1"/>
</dbReference>
<accession>A0A3P6RAK3</accession>
<evidence type="ECO:0000313" key="3">
    <source>
        <dbReference type="Proteomes" id="UP000271889"/>
    </source>
</evidence>
<dbReference type="Gene3D" id="1.20.5.1890">
    <property type="match status" value="1"/>
</dbReference>
<sequence>MLSISPHPQSELEEARKQIESLSLSLKQNQAALENSNARISALVQRNEELARTAFGHHHPSATTSSLPNVNCLFFASIIMSCCILYTTSQPVWLCPHDQSDPLSRIPLSYNCSYLVPNITSAPVTTTLQVYRPNSKRYDTPAVLCRIVEQSVVYSVNFFGARRQTHIETYKTVSVEHCRQMKQHHKCEFGAMLPSGDSFKTDNKLIFEFPSAPFGCCTEHRTKVINCYLTPTTIHARHGSKFPDTAVGDVRHCSYKDGSCTLKDGSVLLWTPTQEELCAYVPISKMRGHLLGSVWISDSKEFALSWRDESPTLVDCQNSLIITDQGYAITKVKRLRRNTQPQVGIVTSNQLAAQLLAVEDTVQTSVTTLFYHALASLCDRTNSLAFSLHSSLKSDPTYTVRKLLNRPDVAASYLGNGLVQIHNCIRIPNPNYRILPFNSTCYNKPQTQLTLPSGSSWFTYIDPHNWVLTSDAKSVPCDTLRPFYFPLPDGVLQYDAISNTFSKISNLSIRNISFTSTPQDIDFFPSLTIFHNLVLTNISELVQEHQLQELWTIHNFHKILGASGNGYSPHTPSDSSYANNASFLSTLIGHVDNPQKPTPSVLQSVIRRHVATHACY</sequence>
<dbReference type="OrthoDB" id="5869299at2759"/>
<evidence type="ECO:0000313" key="2">
    <source>
        <dbReference type="EMBL" id="VDK50585.1"/>
    </source>
</evidence>
<name>A0A3P6RAK3_CYLGO</name>
<dbReference type="PANTHER" id="PTHR31524">
    <property type="match status" value="1"/>
</dbReference>
<protein>
    <submittedName>
        <fullName evidence="2">Uncharacterized protein</fullName>
    </submittedName>
</protein>
<dbReference type="AlphaFoldDB" id="A0A3P6RAK3"/>
<dbReference type="Proteomes" id="UP000271889">
    <property type="component" value="Unassembled WGS sequence"/>
</dbReference>
<dbReference type="PANTHER" id="PTHR31524:SF2">
    <property type="entry name" value="PROTEIN CBG10426"/>
    <property type="match status" value="1"/>
</dbReference>
<reference evidence="2 3" key="1">
    <citation type="submission" date="2018-11" db="EMBL/GenBank/DDBJ databases">
        <authorList>
            <consortium name="Pathogen Informatics"/>
        </authorList>
    </citation>
    <scope>NUCLEOTIDE SEQUENCE [LARGE SCALE GENOMIC DNA]</scope>
</reference>
<dbReference type="EMBL" id="UYRV01003692">
    <property type="protein sequence ID" value="VDK50585.1"/>
    <property type="molecule type" value="Genomic_DNA"/>
</dbReference>
<proteinExistence type="predicted"/>
<keyword evidence="1" id="KW-0175">Coiled coil</keyword>
<evidence type="ECO:0000256" key="1">
    <source>
        <dbReference type="SAM" id="Coils"/>
    </source>
</evidence>
<keyword evidence="3" id="KW-1185">Reference proteome</keyword>
<gene>
    <name evidence="2" type="ORF">CGOC_LOCUS1815</name>
</gene>
<organism evidence="2 3">
    <name type="scientific">Cylicostephanus goldi</name>
    <name type="common">Nematode worm</name>
    <dbReference type="NCBI Taxonomy" id="71465"/>
    <lineage>
        <taxon>Eukaryota</taxon>
        <taxon>Metazoa</taxon>
        <taxon>Ecdysozoa</taxon>
        <taxon>Nematoda</taxon>
        <taxon>Chromadorea</taxon>
        <taxon>Rhabditida</taxon>
        <taxon>Rhabditina</taxon>
        <taxon>Rhabditomorpha</taxon>
        <taxon>Strongyloidea</taxon>
        <taxon>Strongylidae</taxon>
        <taxon>Cylicostephanus</taxon>
    </lineage>
</organism>